<comment type="caution">
    <text evidence="8">The sequence shown here is derived from an EMBL/GenBank/DDBJ whole genome shotgun (WGS) entry which is preliminary data.</text>
</comment>
<evidence type="ECO:0000256" key="2">
    <source>
        <dbReference type="ARBA" id="ARBA00022723"/>
    </source>
</evidence>
<dbReference type="OrthoDB" id="9767869at2"/>
<dbReference type="Proteomes" id="UP000005551">
    <property type="component" value="Unassembled WGS sequence"/>
</dbReference>
<evidence type="ECO:0000259" key="7">
    <source>
        <dbReference type="PROSITE" id="PS51296"/>
    </source>
</evidence>
<dbReference type="SUPFAM" id="SSF50022">
    <property type="entry name" value="ISP domain"/>
    <property type="match status" value="1"/>
</dbReference>
<comment type="cofactor">
    <cofactor evidence="6">
        <name>[2Fe-2S] cluster</name>
        <dbReference type="ChEBI" id="CHEBI:190135"/>
    </cofactor>
</comment>
<evidence type="ECO:0000256" key="5">
    <source>
        <dbReference type="ARBA" id="ARBA00023157"/>
    </source>
</evidence>
<gene>
    <name evidence="8" type="ORF">A3SI_09707</name>
</gene>
<sequence>MKNKSTLTVEKSGTLSEHRRNFIKKTGALSVMALFGTHFFTACSSDDTEPALINDNNDGSGPVTITANGLTIDISRVPALQSAGGWAVISQRDVIVINLGNDTFSTVTAVCTHQGCNNRWSFNSDTLRCACHGSEFSSTGALRGGPARSDLRSFQNSFAEGILTITL</sequence>
<dbReference type="PANTHER" id="PTHR10134">
    <property type="entry name" value="CYTOCHROME B-C1 COMPLEX SUBUNIT RIESKE, MITOCHONDRIAL"/>
    <property type="match status" value="1"/>
</dbReference>
<dbReference type="GO" id="GO:0051537">
    <property type="term" value="F:2 iron, 2 sulfur cluster binding"/>
    <property type="evidence" value="ECO:0007669"/>
    <property type="project" value="UniProtKB-KW"/>
</dbReference>
<keyword evidence="5" id="KW-1015">Disulfide bond</keyword>
<keyword evidence="1" id="KW-0001">2Fe-2S</keyword>
<dbReference type="EMBL" id="AJYA01000020">
    <property type="protein sequence ID" value="EIM76465.1"/>
    <property type="molecule type" value="Genomic_DNA"/>
</dbReference>
<organism evidence="8 9">
    <name type="scientific">Nitritalea halalkaliphila LW7</name>
    <dbReference type="NCBI Taxonomy" id="1189621"/>
    <lineage>
        <taxon>Bacteria</taxon>
        <taxon>Pseudomonadati</taxon>
        <taxon>Bacteroidota</taxon>
        <taxon>Cytophagia</taxon>
        <taxon>Cytophagales</taxon>
        <taxon>Cyclobacteriaceae</taxon>
        <taxon>Nitritalea</taxon>
    </lineage>
</organism>
<dbReference type="RefSeq" id="WP_009054930.1">
    <property type="nucleotide sequence ID" value="NZ_AJYA01000020.1"/>
</dbReference>
<dbReference type="PRINTS" id="PR00162">
    <property type="entry name" value="RIESKE"/>
</dbReference>
<keyword evidence="9" id="KW-1185">Reference proteome</keyword>
<dbReference type="AlphaFoldDB" id="I5C3R3"/>
<dbReference type="CDD" id="cd03467">
    <property type="entry name" value="Rieske"/>
    <property type="match status" value="1"/>
</dbReference>
<dbReference type="GO" id="GO:0016020">
    <property type="term" value="C:membrane"/>
    <property type="evidence" value="ECO:0007669"/>
    <property type="project" value="InterPro"/>
</dbReference>
<dbReference type="GO" id="GO:0046872">
    <property type="term" value="F:metal ion binding"/>
    <property type="evidence" value="ECO:0007669"/>
    <property type="project" value="UniProtKB-KW"/>
</dbReference>
<name>I5C3R3_9BACT</name>
<evidence type="ECO:0000256" key="3">
    <source>
        <dbReference type="ARBA" id="ARBA00023004"/>
    </source>
</evidence>
<dbReference type="Pfam" id="PF00355">
    <property type="entry name" value="Rieske"/>
    <property type="match status" value="1"/>
</dbReference>
<feature type="domain" description="Rieske" evidence="7">
    <location>
        <begin position="91"/>
        <end position="165"/>
    </location>
</feature>
<dbReference type="InterPro" id="IPR005805">
    <property type="entry name" value="Rieske_Fe-S_prot_C"/>
</dbReference>
<keyword evidence="4" id="KW-0411">Iron-sulfur</keyword>
<keyword evidence="2" id="KW-0479">Metal-binding</keyword>
<dbReference type="PROSITE" id="PS51296">
    <property type="entry name" value="RIESKE"/>
    <property type="match status" value="1"/>
</dbReference>
<accession>I5C3R3</accession>
<dbReference type="InterPro" id="IPR017941">
    <property type="entry name" value="Rieske_2Fe-2S"/>
</dbReference>
<dbReference type="InterPro" id="IPR036922">
    <property type="entry name" value="Rieske_2Fe-2S_sf"/>
</dbReference>
<dbReference type="STRING" id="1189621.A3SI_09707"/>
<protein>
    <submittedName>
        <fullName evidence="8">Rieske (2Fe-2S) iron-sulfur domain-containing protein</fullName>
    </submittedName>
</protein>
<evidence type="ECO:0000256" key="4">
    <source>
        <dbReference type="ARBA" id="ARBA00023014"/>
    </source>
</evidence>
<dbReference type="Gene3D" id="2.102.10.10">
    <property type="entry name" value="Rieske [2Fe-2S] iron-sulphur domain"/>
    <property type="match status" value="1"/>
</dbReference>
<evidence type="ECO:0000256" key="6">
    <source>
        <dbReference type="ARBA" id="ARBA00034078"/>
    </source>
</evidence>
<keyword evidence="3" id="KW-0408">Iron</keyword>
<evidence type="ECO:0000313" key="9">
    <source>
        <dbReference type="Proteomes" id="UP000005551"/>
    </source>
</evidence>
<evidence type="ECO:0000313" key="8">
    <source>
        <dbReference type="EMBL" id="EIM76465.1"/>
    </source>
</evidence>
<dbReference type="InterPro" id="IPR014349">
    <property type="entry name" value="Rieske_Fe-S_prot"/>
</dbReference>
<proteinExistence type="predicted"/>
<evidence type="ECO:0000256" key="1">
    <source>
        <dbReference type="ARBA" id="ARBA00022714"/>
    </source>
</evidence>
<reference evidence="8 9" key="1">
    <citation type="submission" date="2012-05" db="EMBL/GenBank/DDBJ databases">
        <title>Genome sequence of Nitritalea halalkaliphila LW7.</title>
        <authorList>
            <person name="Jangir P.K."/>
            <person name="Singh A."/>
            <person name="Shivaji S."/>
            <person name="Sharma R."/>
        </authorList>
    </citation>
    <scope>NUCLEOTIDE SEQUENCE [LARGE SCALE GENOMIC DNA]</scope>
    <source>
        <strain evidence="8 9">LW7</strain>
    </source>
</reference>